<proteinExistence type="predicted"/>
<dbReference type="Proteomes" id="UP000309454">
    <property type="component" value="Unassembled WGS sequence"/>
</dbReference>
<evidence type="ECO:0000256" key="2">
    <source>
        <dbReference type="ARBA" id="ARBA00023125"/>
    </source>
</evidence>
<dbReference type="EMBL" id="SSTM01000003">
    <property type="protein sequence ID" value="TJW10695.1"/>
    <property type="molecule type" value="Genomic_DNA"/>
</dbReference>
<keyword evidence="1" id="KW-0805">Transcription regulation</keyword>
<dbReference type="SUPFAM" id="SSF46894">
    <property type="entry name" value="C-terminal effector domain of the bipartite response regulators"/>
    <property type="match status" value="1"/>
</dbReference>
<feature type="transmembrane region" description="Helical" evidence="4">
    <location>
        <begin position="153"/>
        <end position="174"/>
    </location>
</feature>
<evidence type="ECO:0000313" key="6">
    <source>
        <dbReference type="EMBL" id="TJW10695.1"/>
    </source>
</evidence>
<reference evidence="6 7" key="1">
    <citation type="submission" date="2019-04" db="EMBL/GenBank/DDBJ databases">
        <title>Microbes associate with the intestines of laboratory mice.</title>
        <authorList>
            <person name="Navarre W."/>
            <person name="Wong E."/>
            <person name="Huang K.C."/>
            <person name="Tropini C."/>
            <person name="Ng K."/>
            <person name="Yu B."/>
        </authorList>
    </citation>
    <scope>NUCLEOTIDE SEQUENCE [LARGE SCALE GENOMIC DNA]</scope>
    <source>
        <strain evidence="6 7">NM48_B13</strain>
    </source>
</reference>
<dbReference type="InterPro" id="IPR000792">
    <property type="entry name" value="Tscrpt_reg_LuxR_C"/>
</dbReference>
<gene>
    <name evidence="6" type="ORF">E5982_05280</name>
</gene>
<dbReference type="GO" id="GO:0003677">
    <property type="term" value="F:DNA binding"/>
    <property type="evidence" value="ECO:0007669"/>
    <property type="project" value="UniProtKB-KW"/>
</dbReference>
<evidence type="ECO:0000256" key="3">
    <source>
        <dbReference type="ARBA" id="ARBA00023163"/>
    </source>
</evidence>
<keyword evidence="7" id="KW-1185">Reference proteome</keyword>
<dbReference type="CDD" id="cd06170">
    <property type="entry name" value="LuxR_C_like"/>
    <property type="match status" value="1"/>
</dbReference>
<feature type="transmembrane region" description="Helical" evidence="4">
    <location>
        <begin position="360"/>
        <end position="384"/>
    </location>
</feature>
<feature type="transmembrane region" description="Helical" evidence="4">
    <location>
        <begin position="118"/>
        <end position="141"/>
    </location>
</feature>
<keyword evidence="4" id="KW-1133">Transmembrane helix</keyword>
<accession>A0A4T9T7G6</accession>
<feature type="transmembrane region" description="Helical" evidence="4">
    <location>
        <begin position="267"/>
        <end position="288"/>
    </location>
</feature>
<feature type="transmembrane region" description="Helical" evidence="4">
    <location>
        <begin position="327"/>
        <end position="348"/>
    </location>
</feature>
<keyword evidence="4" id="KW-0812">Transmembrane</keyword>
<dbReference type="RefSeq" id="WP_136845715.1">
    <property type="nucleotide sequence ID" value="NZ_SSTM01000003.1"/>
</dbReference>
<feature type="transmembrane region" description="Helical" evidence="4">
    <location>
        <begin position="226"/>
        <end position="247"/>
    </location>
</feature>
<dbReference type="InterPro" id="IPR016032">
    <property type="entry name" value="Sig_transdc_resp-reg_C-effctor"/>
</dbReference>
<feature type="domain" description="HTH luxR-type" evidence="5">
    <location>
        <begin position="440"/>
        <end position="505"/>
    </location>
</feature>
<keyword evidence="4" id="KW-0472">Membrane</keyword>
<comment type="caution">
    <text evidence="6">The sequence shown here is derived from an EMBL/GenBank/DDBJ whole genome shotgun (WGS) entry which is preliminary data.</text>
</comment>
<dbReference type="OrthoDB" id="3171631at2"/>
<feature type="transmembrane region" description="Helical" evidence="4">
    <location>
        <begin position="390"/>
        <end position="409"/>
    </location>
</feature>
<feature type="transmembrane region" description="Helical" evidence="4">
    <location>
        <begin position="93"/>
        <end position="112"/>
    </location>
</feature>
<feature type="transmembrane region" description="Helical" evidence="4">
    <location>
        <begin position="180"/>
        <end position="198"/>
    </location>
</feature>
<keyword evidence="2" id="KW-0238">DNA-binding</keyword>
<organism evidence="6 7">
    <name type="scientific">Parvibacter caecicola</name>
    <dbReference type="NCBI Taxonomy" id="747645"/>
    <lineage>
        <taxon>Bacteria</taxon>
        <taxon>Bacillati</taxon>
        <taxon>Actinomycetota</taxon>
        <taxon>Coriobacteriia</taxon>
        <taxon>Coriobacteriales</taxon>
        <taxon>Coriobacteriaceae</taxon>
        <taxon>Parvibacter</taxon>
    </lineage>
</organism>
<feature type="transmembrane region" description="Helical" evidence="4">
    <location>
        <begin position="300"/>
        <end position="321"/>
    </location>
</feature>
<feature type="transmembrane region" description="Helical" evidence="4">
    <location>
        <begin position="62"/>
        <end position="81"/>
    </location>
</feature>
<dbReference type="AlphaFoldDB" id="A0A4T9T7G6"/>
<dbReference type="PROSITE" id="PS50043">
    <property type="entry name" value="HTH_LUXR_2"/>
    <property type="match status" value="1"/>
</dbReference>
<feature type="transmembrane region" description="Helical" evidence="4">
    <location>
        <begin position="21"/>
        <end position="42"/>
    </location>
</feature>
<evidence type="ECO:0000313" key="7">
    <source>
        <dbReference type="Proteomes" id="UP000309454"/>
    </source>
</evidence>
<dbReference type="InterPro" id="IPR036388">
    <property type="entry name" value="WH-like_DNA-bd_sf"/>
</dbReference>
<dbReference type="Gene3D" id="1.10.10.10">
    <property type="entry name" value="Winged helix-like DNA-binding domain superfamily/Winged helix DNA-binding domain"/>
    <property type="match status" value="1"/>
</dbReference>
<evidence type="ECO:0000256" key="4">
    <source>
        <dbReference type="SAM" id="Phobius"/>
    </source>
</evidence>
<evidence type="ECO:0000256" key="1">
    <source>
        <dbReference type="ARBA" id="ARBA00023015"/>
    </source>
</evidence>
<dbReference type="PANTHER" id="PTHR44688">
    <property type="entry name" value="DNA-BINDING TRANSCRIPTIONAL ACTIVATOR DEVR_DOSR"/>
    <property type="match status" value="1"/>
</dbReference>
<dbReference type="PROSITE" id="PS51257">
    <property type="entry name" value="PROKAR_LIPOPROTEIN"/>
    <property type="match status" value="1"/>
</dbReference>
<protein>
    <submittedName>
        <fullName evidence="6">Response regulator transcription factor</fullName>
    </submittedName>
</protein>
<dbReference type="Pfam" id="PF00196">
    <property type="entry name" value="GerE"/>
    <property type="match status" value="1"/>
</dbReference>
<name>A0A4T9T7G6_9ACTN</name>
<keyword evidence="3" id="KW-0804">Transcription</keyword>
<dbReference type="PRINTS" id="PR00038">
    <property type="entry name" value="HTHLUXR"/>
</dbReference>
<dbReference type="GO" id="GO:0006355">
    <property type="term" value="P:regulation of DNA-templated transcription"/>
    <property type="evidence" value="ECO:0007669"/>
    <property type="project" value="InterPro"/>
</dbReference>
<sequence>MTAGFKGSAEALQRWRAMRQLLSLPVVSIGVAFGCALVWVLMVFQSLGIFHNFANGEAIMDAVYLISIVSTTATLALIAAFHRQVRGILGTNPMRIIIPASLAASTFLMYATGVPGTLGVVAIGASGVLSGVSSAFFLMYFGVTLSLLPLRESIVAIATGYGLSTVAFSLYLFFSPFEATVCAATTAPLGAVFLYYGVHTLGLQKQQEQDPLPPQQMPENPDERRLLRRLTAAFSLSMLVVGVAYELSRTLYVRMGAFAAGEVGDYALVQVVVTTVVSLGSMGLALALASAKSSWGPQVCYRLTVLFLLVGVFLLPAPLIFPGLSTFLPLAVNIASFLCLNMMMWVLLTGTCRRFFTSCLRTFATVRCAWAAGPLCGMLVGRWLLAEGQLTVPTLFAAALICAVLLLLMESFMFTERTLGETLELMPRSQQGHFQESCRRVAQRYGLTDREREVMVLFAKGRTLPYIQKELYLSKSTVSTHRQHIYQKLGVHTSQEMIDLIQRERV</sequence>
<dbReference type="SMART" id="SM00421">
    <property type="entry name" value="HTH_LUXR"/>
    <property type="match status" value="1"/>
</dbReference>
<dbReference type="PANTHER" id="PTHR44688:SF16">
    <property type="entry name" value="DNA-BINDING TRANSCRIPTIONAL ACTIVATOR DEVR_DOSR"/>
    <property type="match status" value="1"/>
</dbReference>
<evidence type="ECO:0000259" key="5">
    <source>
        <dbReference type="PROSITE" id="PS50043"/>
    </source>
</evidence>